<evidence type="ECO:0000313" key="2">
    <source>
        <dbReference type="EMBL" id="KAF2758630.1"/>
    </source>
</evidence>
<dbReference type="AlphaFoldDB" id="A0A6A6W9K4"/>
<dbReference type="SUPFAM" id="SSF56112">
    <property type="entry name" value="Protein kinase-like (PK-like)"/>
    <property type="match status" value="1"/>
</dbReference>
<dbReference type="GO" id="GO:0005737">
    <property type="term" value="C:cytoplasm"/>
    <property type="evidence" value="ECO:0007669"/>
    <property type="project" value="TreeGrafter"/>
</dbReference>
<dbReference type="Pfam" id="PF00069">
    <property type="entry name" value="Pkinase"/>
    <property type="match status" value="1"/>
</dbReference>
<name>A0A6A6W9K4_9PEZI</name>
<dbReference type="PANTHER" id="PTHR23257">
    <property type="entry name" value="SERINE-THREONINE PROTEIN KINASE"/>
    <property type="match status" value="1"/>
</dbReference>
<dbReference type="GO" id="GO:0005524">
    <property type="term" value="F:ATP binding"/>
    <property type="evidence" value="ECO:0007669"/>
    <property type="project" value="InterPro"/>
</dbReference>
<dbReference type="InterPro" id="IPR050167">
    <property type="entry name" value="Ser_Thr_protein_kinase"/>
</dbReference>
<keyword evidence="2" id="KW-0808">Transferase</keyword>
<proteinExistence type="predicted"/>
<reference evidence="2" key="1">
    <citation type="journal article" date="2020" name="Stud. Mycol.">
        <title>101 Dothideomycetes genomes: a test case for predicting lifestyles and emergence of pathogens.</title>
        <authorList>
            <person name="Haridas S."/>
            <person name="Albert R."/>
            <person name="Binder M."/>
            <person name="Bloem J."/>
            <person name="Labutti K."/>
            <person name="Salamov A."/>
            <person name="Andreopoulos B."/>
            <person name="Baker S."/>
            <person name="Barry K."/>
            <person name="Bills G."/>
            <person name="Bluhm B."/>
            <person name="Cannon C."/>
            <person name="Castanera R."/>
            <person name="Culley D."/>
            <person name="Daum C."/>
            <person name="Ezra D."/>
            <person name="Gonzalez J."/>
            <person name="Henrissat B."/>
            <person name="Kuo A."/>
            <person name="Liang C."/>
            <person name="Lipzen A."/>
            <person name="Lutzoni F."/>
            <person name="Magnuson J."/>
            <person name="Mondo S."/>
            <person name="Nolan M."/>
            <person name="Ohm R."/>
            <person name="Pangilinan J."/>
            <person name="Park H.-J."/>
            <person name="Ramirez L."/>
            <person name="Alfaro M."/>
            <person name="Sun H."/>
            <person name="Tritt A."/>
            <person name="Yoshinaga Y."/>
            <person name="Zwiers L.-H."/>
            <person name="Turgeon B."/>
            <person name="Goodwin S."/>
            <person name="Spatafora J."/>
            <person name="Crous P."/>
            <person name="Grigoriev I."/>
        </authorList>
    </citation>
    <scope>NUCLEOTIDE SEQUENCE</scope>
    <source>
        <strain evidence="2">CBS 121739</strain>
    </source>
</reference>
<dbReference type="OrthoDB" id="1668230at2759"/>
<protein>
    <submittedName>
        <fullName evidence="2">Kinase-like protein</fullName>
    </submittedName>
</protein>
<organism evidence="2 3">
    <name type="scientific">Pseudovirgaria hyperparasitica</name>
    <dbReference type="NCBI Taxonomy" id="470096"/>
    <lineage>
        <taxon>Eukaryota</taxon>
        <taxon>Fungi</taxon>
        <taxon>Dikarya</taxon>
        <taxon>Ascomycota</taxon>
        <taxon>Pezizomycotina</taxon>
        <taxon>Dothideomycetes</taxon>
        <taxon>Dothideomycetes incertae sedis</taxon>
        <taxon>Acrospermales</taxon>
        <taxon>Acrospermaceae</taxon>
        <taxon>Pseudovirgaria</taxon>
    </lineage>
</organism>
<dbReference type="Proteomes" id="UP000799437">
    <property type="component" value="Unassembled WGS sequence"/>
</dbReference>
<dbReference type="GeneID" id="54484974"/>
<keyword evidence="2" id="KW-0418">Kinase</keyword>
<feature type="domain" description="Protein kinase" evidence="1">
    <location>
        <begin position="1"/>
        <end position="260"/>
    </location>
</feature>
<dbReference type="GO" id="GO:0004672">
    <property type="term" value="F:protein kinase activity"/>
    <property type="evidence" value="ECO:0007669"/>
    <property type="project" value="InterPro"/>
</dbReference>
<dbReference type="InterPro" id="IPR011009">
    <property type="entry name" value="Kinase-like_dom_sf"/>
</dbReference>
<gene>
    <name evidence="2" type="ORF">EJ05DRAFT_475938</name>
</gene>
<dbReference type="RefSeq" id="XP_033601081.1">
    <property type="nucleotide sequence ID" value="XM_033743920.1"/>
</dbReference>
<dbReference type="PROSITE" id="PS50011">
    <property type="entry name" value="PROTEIN_KINASE_DOM"/>
    <property type="match status" value="1"/>
</dbReference>
<accession>A0A6A6W9K4</accession>
<keyword evidence="3" id="KW-1185">Reference proteome</keyword>
<dbReference type="EMBL" id="ML996571">
    <property type="protein sequence ID" value="KAF2758630.1"/>
    <property type="molecule type" value="Genomic_DNA"/>
</dbReference>
<evidence type="ECO:0000313" key="3">
    <source>
        <dbReference type="Proteomes" id="UP000799437"/>
    </source>
</evidence>
<dbReference type="Gene3D" id="1.10.510.10">
    <property type="entry name" value="Transferase(Phosphotransferase) domain 1"/>
    <property type="match status" value="1"/>
</dbReference>
<dbReference type="InterPro" id="IPR000719">
    <property type="entry name" value="Prot_kinase_dom"/>
</dbReference>
<evidence type="ECO:0000259" key="1">
    <source>
        <dbReference type="PROSITE" id="PS50011"/>
    </source>
</evidence>
<dbReference type="GO" id="GO:0007165">
    <property type="term" value="P:signal transduction"/>
    <property type="evidence" value="ECO:0007669"/>
    <property type="project" value="TreeGrafter"/>
</dbReference>
<sequence>MDLISPPHPNHNCIAAGKSSLVYALDERRVLKKYFAEGIDVECQVFSRLGPHPNVVRLLEIENNGLILERGQPLQNVIRNSEAENVTTDIEQKVRWIQQAAVALQHIHNKGIIHADVGVPNMILVNHWLKFIDFEGSSVDGHEATSCYQWFSYRVCTPAISTQTDIFAFGCAMYEIITGRPPHYDLETSPNRMCDVRQRYSEGKFPVLKGIPLREVIQGCWIGIYNCMDDVIHALQDHVLVNQESNRLRDIQYESMQAQFDQIF</sequence>